<organism evidence="1 2">
    <name type="scientific">Duffyella gerundensis</name>
    <dbReference type="NCBI Taxonomy" id="1619313"/>
    <lineage>
        <taxon>Bacteria</taxon>
        <taxon>Pseudomonadati</taxon>
        <taxon>Pseudomonadota</taxon>
        <taxon>Gammaproteobacteria</taxon>
        <taxon>Enterobacterales</taxon>
        <taxon>Erwiniaceae</taxon>
        <taxon>Duffyella</taxon>
    </lineage>
</organism>
<protein>
    <submittedName>
        <fullName evidence="1">Uncharacterized protein</fullName>
    </submittedName>
</protein>
<name>A0A0U5L3Z5_9GAMM</name>
<dbReference type="Proteomes" id="UP000059419">
    <property type="component" value="Chromosome 1"/>
</dbReference>
<dbReference type="AlphaFoldDB" id="A0A0U5L3Z5"/>
<keyword evidence="2" id="KW-1185">Reference proteome</keyword>
<sequence>MLYVMRPETDSRRGVNPRTELFLVHIVAALHHQRQYPSTAKVQEIIYAGN</sequence>
<proteinExistence type="predicted"/>
<dbReference type="PATRIC" id="fig|1619313.3.peg.1202"/>
<dbReference type="KEGG" id="ege:EM595_1160"/>
<reference evidence="2" key="1">
    <citation type="submission" date="2015-11" db="EMBL/GenBank/DDBJ databases">
        <authorList>
            <person name="Blom J."/>
        </authorList>
    </citation>
    <scope>NUCLEOTIDE SEQUENCE [LARGE SCALE GENOMIC DNA]</scope>
</reference>
<accession>A0A0U5L3Z5</accession>
<gene>
    <name evidence="1" type="ORF">EM595_1160</name>
</gene>
<evidence type="ECO:0000313" key="2">
    <source>
        <dbReference type="Proteomes" id="UP000059419"/>
    </source>
</evidence>
<dbReference type="EMBL" id="LN907827">
    <property type="protein sequence ID" value="CUU23395.1"/>
    <property type="molecule type" value="Genomic_DNA"/>
</dbReference>
<evidence type="ECO:0000313" key="1">
    <source>
        <dbReference type="EMBL" id="CUU23395.1"/>
    </source>
</evidence>